<dbReference type="InterPro" id="IPR004839">
    <property type="entry name" value="Aminotransferase_I/II_large"/>
</dbReference>
<dbReference type="EMBL" id="UINC01038059">
    <property type="protein sequence ID" value="SVB34498.1"/>
    <property type="molecule type" value="Genomic_DNA"/>
</dbReference>
<dbReference type="Gene3D" id="3.40.640.10">
    <property type="entry name" value="Type I PLP-dependent aspartate aminotransferase-like (Major domain)"/>
    <property type="match status" value="1"/>
</dbReference>
<evidence type="ECO:0000259" key="5">
    <source>
        <dbReference type="Pfam" id="PF00155"/>
    </source>
</evidence>
<dbReference type="InterPro" id="IPR050859">
    <property type="entry name" value="Class-I_PLP-dep_aminotransf"/>
</dbReference>
<feature type="domain" description="Aminotransferase class I/classII large" evidence="5">
    <location>
        <begin position="32"/>
        <end position="414"/>
    </location>
</feature>
<reference evidence="6" key="1">
    <citation type="submission" date="2018-05" db="EMBL/GenBank/DDBJ databases">
        <authorList>
            <person name="Lanie J.A."/>
            <person name="Ng W.-L."/>
            <person name="Kazmierczak K.M."/>
            <person name="Andrzejewski T.M."/>
            <person name="Davidsen T.M."/>
            <person name="Wayne K.J."/>
            <person name="Tettelin H."/>
            <person name="Glass J.I."/>
            <person name="Rusch D."/>
            <person name="Podicherti R."/>
            <person name="Tsui H.-C.T."/>
            <person name="Winkler M.E."/>
        </authorList>
    </citation>
    <scope>NUCLEOTIDE SEQUENCE</scope>
</reference>
<name>A0A382D7S2_9ZZZZ</name>
<dbReference type="PANTHER" id="PTHR42790:SF19">
    <property type="entry name" value="KYNURENINE_ALPHA-AMINOADIPATE AMINOTRANSFERASE, MITOCHONDRIAL"/>
    <property type="match status" value="1"/>
</dbReference>
<dbReference type="GO" id="GO:0008483">
    <property type="term" value="F:transaminase activity"/>
    <property type="evidence" value="ECO:0007669"/>
    <property type="project" value="UniProtKB-KW"/>
</dbReference>
<comment type="cofactor">
    <cofactor evidence="1">
        <name>pyridoxal 5'-phosphate</name>
        <dbReference type="ChEBI" id="CHEBI:597326"/>
    </cofactor>
</comment>
<sequence>MKRSALSQLGQRTAEPPISWLMAAALEKPGLISLAAGFTDNPSLPVTQTREIVSSMLRGKAGQPPLQYGTTAGDEKLRTITAGRLAKLDGQSAKARAYQPGRMLITHGSQQLLYILTEILFDPGDIVLVEDPSYFVYLGIMQSHGIRGRGLRMEADGINLAHLEETLESLKAAGELQRLKALYLVSYHSNPTGITTAATKKAGALKLLRRYEKTAGHPIYLLEDAAYRELRFAGEDTPSALTMDRAANRVIYTSTYSKPFATGVRIGYGLLPEPLLTTALRVKGNHDFGTTNLLQQLITRALTCGAYEKHVQKLRKRYSKKASAMVRAIQRHIPEGVKWTQPTGGLYVWARMPARVKTALNSKLFKAALRQKMIYVPGNLCYTDDPTRRKPNREMRLSFGSASIKNIEEGIARLGRALKRIM</sequence>
<organism evidence="6">
    <name type="scientific">marine metagenome</name>
    <dbReference type="NCBI Taxonomy" id="408172"/>
    <lineage>
        <taxon>unclassified sequences</taxon>
        <taxon>metagenomes</taxon>
        <taxon>ecological metagenomes</taxon>
    </lineage>
</organism>
<gene>
    <name evidence="6" type="ORF">METZ01_LOCUS187352</name>
</gene>
<evidence type="ECO:0000313" key="6">
    <source>
        <dbReference type="EMBL" id="SVB34498.1"/>
    </source>
</evidence>
<dbReference type="AlphaFoldDB" id="A0A382D7S2"/>
<dbReference type="SUPFAM" id="SSF53383">
    <property type="entry name" value="PLP-dependent transferases"/>
    <property type="match status" value="1"/>
</dbReference>
<proteinExistence type="predicted"/>
<dbReference type="PANTHER" id="PTHR42790">
    <property type="entry name" value="AMINOTRANSFERASE"/>
    <property type="match status" value="1"/>
</dbReference>
<keyword evidence="2" id="KW-0032">Aminotransferase</keyword>
<dbReference type="Gene3D" id="3.90.1150.10">
    <property type="entry name" value="Aspartate Aminotransferase, domain 1"/>
    <property type="match status" value="1"/>
</dbReference>
<evidence type="ECO:0000256" key="2">
    <source>
        <dbReference type="ARBA" id="ARBA00022576"/>
    </source>
</evidence>
<keyword evidence="3" id="KW-0808">Transferase</keyword>
<evidence type="ECO:0000256" key="4">
    <source>
        <dbReference type="ARBA" id="ARBA00022898"/>
    </source>
</evidence>
<dbReference type="InterPro" id="IPR015421">
    <property type="entry name" value="PyrdxlP-dep_Trfase_major"/>
</dbReference>
<evidence type="ECO:0000256" key="1">
    <source>
        <dbReference type="ARBA" id="ARBA00001933"/>
    </source>
</evidence>
<protein>
    <recommendedName>
        <fullName evidence="5">Aminotransferase class I/classII large domain-containing protein</fullName>
    </recommendedName>
</protein>
<dbReference type="InterPro" id="IPR015422">
    <property type="entry name" value="PyrdxlP-dep_Trfase_small"/>
</dbReference>
<dbReference type="CDD" id="cd00609">
    <property type="entry name" value="AAT_like"/>
    <property type="match status" value="1"/>
</dbReference>
<accession>A0A382D7S2</accession>
<dbReference type="Pfam" id="PF00155">
    <property type="entry name" value="Aminotran_1_2"/>
    <property type="match status" value="1"/>
</dbReference>
<dbReference type="GO" id="GO:1901605">
    <property type="term" value="P:alpha-amino acid metabolic process"/>
    <property type="evidence" value="ECO:0007669"/>
    <property type="project" value="TreeGrafter"/>
</dbReference>
<keyword evidence="4" id="KW-0663">Pyridoxal phosphate</keyword>
<dbReference type="GO" id="GO:0030170">
    <property type="term" value="F:pyridoxal phosphate binding"/>
    <property type="evidence" value="ECO:0007669"/>
    <property type="project" value="InterPro"/>
</dbReference>
<evidence type="ECO:0000256" key="3">
    <source>
        <dbReference type="ARBA" id="ARBA00022679"/>
    </source>
</evidence>
<dbReference type="InterPro" id="IPR015424">
    <property type="entry name" value="PyrdxlP-dep_Trfase"/>
</dbReference>